<dbReference type="GO" id="GO:0006419">
    <property type="term" value="P:alanyl-tRNA aminoacylation"/>
    <property type="evidence" value="ECO:0007669"/>
    <property type="project" value="UniProtKB-UniRule"/>
</dbReference>
<keyword evidence="14" id="KW-1185">Reference proteome</keyword>
<dbReference type="GO" id="GO:0045892">
    <property type="term" value="P:negative regulation of DNA-templated transcription"/>
    <property type="evidence" value="ECO:0007669"/>
    <property type="project" value="TreeGrafter"/>
</dbReference>
<keyword evidence="2 11" id="KW-0820">tRNA-binding</keyword>
<evidence type="ECO:0000256" key="1">
    <source>
        <dbReference type="ARBA" id="ARBA00008226"/>
    </source>
</evidence>
<keyword evidence="6 11" id="KW-0862">Zinc</keyword>
<dbReference type="GO" id="GO:0008270">
    <property type="term" value="F:zinc ion binding"/>
    <property type="evidence" value="ECO:0007669"/>
    <property type="project" value="UniProtKB-UniRule"/>
</dbReference>
<dbReference type="Gene3D" id="3.30.54.20">
    <property type="match status" value="1"/>
</dbReference>
<dbReference type="InterPro" id="IPR018163">
    <property type="entry name" value="Thr/Ala-tRNA-synth_IIc_edit"/>
</dbReference>
<dbReference type="InterPro" id="IPR045864">
    <property type="entry name" value="aa-tRNA-synth_II/BPL/LPL"/>
</dbReference>
<keyword evidence="8 11" id="KW-0694">RNA-binding</keyword>
<evidence type="ECO:0000259" key="12">
    <source>
        <dbReference type="PROSITE" id="PS50860"/>
    </source>
</evidence>
<evidence type="ECO:0000313" key="14">
    <source>
        <dbReference type="Proteomes" id="UP000245086"/>
    </source>
</evidence>
<feature type="binding site" evidence="11">
    <location>
        <position position="571"/>
    </location>
    <ligand>
        <name>Zn(2+)</name>
        <dbReference type="ChEBI" id="CHEBI:29105"/>
    </ligand>
</feature>
<organism evidence="13 14">
    <name type="scientific">Candidatus Phycosocius bacilliformis</name>
    <dbReference type="NCBI Taxonomy" id="1445552"/>
    <lineage>
        <taxon>Bacteria</taxon>
        <taxon>Pseudomonadati</taxon>
        <taxon>Pseudomonadota</taxon>
        <taxon>Alphaproteobacteria</taxon>
        <taxon>Caulobacterales</taxon>
        <taxon>Caulobacterales incertae sedis</taxon>
        <taxon>Candidatus Phycosocius</taxon>
    </lineage>
</organism>
<dbReference type="EMBL" id="BFBR01000008">
    <property type="protein sequence ID" value="GBF58864.1"/>
    <property type="molecule type" value="Genomic_DNA"/>
</dbReference>
<feature type="binding site" evidence="11">
    <location>
        <position position="567"/>
    </location>
    <ligand>
        <name>Zn(2+)</name>
        <dbReference type="ChEBI" id="CHEBI:29105"/>
    </ligand>
</feature>
<sequence length="882" mass="94103">MMASVNDIRTAFLDFFKSKGHTIMASSPLVPQNDPTLMFTNAGMVQFKNVFTGAENPPDPPRAVTSQKCVRAGGKHNDLDNVGYTARHHTFFEMLGNFSFGDYFKEQAISHAWELLTGDFAINKDKLLVTVYHTDDEARALWRKIAGLSDDRIISIPTSDNFWSMGDTGPCGPCSEIFYDHGEHIWGGIPGSPEEDGDRWIEIWNLVFMQFERHADGSQTSLPKPSIDTGMGLERISAVLQGVHDNYDIDLFKTLIAASESLTGVKAEGDKRASHRVIADHIRASSFLIADGVTPSNEGRGYVLRRIMRRAMRHAHMLGAREPLLHRIAPVLIEEMGAAYPQLRRAEAFITSTLEQEEVRFRRTLGRGLALLEEESAGLSNGEELSGKAAFQLYDTYGFPIDLTQDVLRARGIGVDMAGFNAAMDEQKALARAAWAGSGEAGTDAVWLTLKDEQGGSEFLGYAQNEASGQLAAIVVDGERQDVLSAGQNGELVFNQTPFYAESGGQAGDHGTIRFDSGAVFEVDDTLKRAGAIHGHKGRLVFGQIKLGDAATLAIDTERRAAIRANHSATHLMHAALQNVLGPHVTQKGSLVEADRLRFDFAHGAGLTRAEIDAIEAEVNAVVRQNTEASTRLMTPDEAIAEGAMALFGEKYGEEVRVLAMGRKLDHTPKSYSVELCGGTHVGRTGDIGSFVILSEGAVAAGVRRIEAATGQAALDHLKAEAALARAAAEPLKAQLPDLPARIEALIAERKRLEKELTDAKQKLALGGGGGAAATLEEINGVKLDARILEGIGAKDLRPMVNEAIQKLGTGVVAYVATADGKAAVAVASTVGSVNAVDLVKAAVTAMGGQGGGGKPDFAQGGAPTADAVEAGLAAVKAAMGI</sequence>
<dbReference type="PANTHER" id="PTHR11777">
    <property type="entry name" value="ALANYL-TRNA SYNTHETASE"/>
    <property type="match status" value="1"/>
</dbReference>
<dbReference type="Gene3D" id="3.30.930.10">
    <property type="entry name" value="Bira Bifunctional Protein, Domain 2"/>
    <property type="match status" value="1"/>
</dbReference>
<dbReference type="GO" id="GO:0002161">
    <property type="term" value="F:aminoacyl-tRNA deacylase activity"/>
    <property type="evidence" value="ECO:0007669"/>
    <property type="project" value="TreeGrafter"/>
</dbReference>
<comment type="cofactor">
    <cofactor evidence="11">
        <name>Zn(2+)</name>
        <dbReference type="ChEBI" id="CHEBI:29105"/>
    </cofactor>
    <text evidence="11">Binds 1 zinc ion per subunit.</text>
</comment>
<gene>
    <name evidence="11 13" type="primary">alaS</name>
    <name evidence="13" type="ORF">PbB2_02553</name>
</gene>
<keyword evidence="5 11" id="KW-0547">Nucleotide-binding</keyword>
<dbReference type="FunFam" id="3.30.54.20:FF:000001">
    <property type="entry name" value="Alanine--tRNA ligase"/>
    <property type="match status" value="1"/>
</dbReference>
<dbReference type="AlphaFoldDB" id="A0A2P2ECV4"/>
<keyword evidence="3 11" id="KW-0436">Ligase</keyword>
<dbReference type="InterPro" id="IPR018164">
    <property type="entry name" value="Ala-tRNA-synth_IIc_N"/>
</dbReference>
<dbReference type="InterPro" id="IPR002318">
    <property type="entry name" value="Ala-tRNA-lgiase_IIc"/>
</dbReference>
<evidence type="ECO:0000256" key="6">
    <source>
        <dbReference type="ARBA" id="ARBA00022833"/>
    </source>
</evidence>
<comment type="function">
    <text evidence="11">Catalyzes the attachment of alanine to tRNA(Ala) in a two-step reaction: alanine is first activated by ATP to form Ala-AMP and then transferred to the acceptor end of tRNA(Ala). Also edits incorrectly charged Ser-tRNA(Ala) and Gly-tRNA(Ala) via its editing domain.</text>
</comment>
<keyword evidence="4 11" id="KW-0479">Metal-binding</keyword>
<comment type="domain">
    <text evidence="11">Consists of three domains; the N-terminal catalytic domain, the editing domain and the C-terminal C-Ala domain. The editing domain removes incorrectly charged amino acids, while the C-Ala domain, along with tRNA(Ala), serves as a bridge to cooperatively bring together the editing and aminoacylation centers thus stimulating deacylation of misacylated tRNAs.</text>
</comment>
<evidence type="ECO:0000256" key="9">
    <source>
        <dbReference type="ARBA" id="ARBA00022917"/>
    </source>
</evidence>
<dbReference type="Gene3D" id="3.30.980.10">
    <property type="entry name" value="Threonyl-trna Synthetase, Chain A, domain 2"/>
    <property type="match status" value="1"/>
</dbReference>
<dbReference type="InterPro" id="IPR009000">
    <property type="entry name" value="Transl_B-barrel_sf"/>
</dbReference>
<dbReference type="GO" id="GO:0004813">
    <property type="term" value="F:alanine-tRNA ligase activity"/>
    <property type="evidence" value="ECO:0007669"/>
    <property type="project" value="UniProtKB-UniRule"/>
</dbReference>
<accession>A0A2P2ECV4</accession>
<evidence type="ECO:0000256" key="7">
    <source>
        <dbReference type="ARBA" id="ARBA00022840"/>
    </source>
</evidence>
<dbReference type="SUPFAM" id="SSF101353">
    <property type="entry name" value="Putative anticodon-binding domain of alanyl-tRNA synthetase (AlaRS)"/>
    <property type="match status" value="1"/>
</dbReference>
<dbReference type="FunFam" id="3.30.930.10:FF:000004">
    <property type="entry name" value="Alanine--tRNA ligase"/>
    <property type="match status" value="1"/>
</dbReference>
<protein>
    <recommendedName>
        <fullName evidence="11">Alanine--tRNA ligase</fullName>
        <ecNumber evidence="11">6.1.1.7</ecNumber>
    </recommendedName>
    <alternativeName>
        <fullName evidence="11">Alanyl-tRNA synthetase</fullName>
        <shortName evidence="11">AlaRS</shortName>
    </alternativeName>
</protein>
<comment type="catalytic activity">
    <reaction evidence="11">
        <text>tRNA(Ala) + L-alanine + ATP = L-alanyl-tRNA(Ala) + AMP + diphosphate</text>
        <dbReference type="Rhea" id="RHEA:12540"/>
        <dbReference type="Rhea" id="RHEA-COMP:9657"/>
        <dbReference type="Rhea" id="RHEA-COMP:9923"/>
        <dbReference type="ChEBI" id="CHEBI:30616"/>
        <dbReference type="ChEBI" id="CHEBI:33019"/>
        <dbReference type="ChEBI" id="CHEBI:57972"/>
        <dbReference type="ChEBI" id="CHEBI:78442"/>
        <dbReference type="ChEBI" id="CHEBI:78497"/>
        <dbReference type="ChEBI" id="CHEBI:456215"/>
        <dbReference type="EC" id="6.1.1.7"/>
    </reaction>
</comment>
<dbReference type="SUPFAM" id="SSF50447">
    <property type="entry name" value="Translation proteins"/>
    <property type="match status" value="1"/>
</dbReference>
<evidence type="ECO:0000256" key="4">
    <source>
        <dbReference type="ARBA" id="ARBA00022723"/>
    </source>
</evidence>
<comment type="similarity">
    <text evidence="1 11">Belongs to the class-II aminoacyl-tRNA synthetase family.</text>
</comment>
<evidence type="ECO:0000256" key="3">
    <source>
        <dbReference type="ARBA" id="ARBA00022598"/>
    </source>
</evidence>
<dbReference type="SUPFAM" id="SSF55681">
    <property type="entry name" value="Class II aaRS and biotin synthetases"/>
    <property type="match status" value="1"/>
</dbReference>
<evidence type="ECO:0000256" key="10">
    <source>
        <dbReference type="ARBA" id="ARBA00023146"/>
    </source>
</evidence>
<dbReference type="InterPro" id="IPR018162">
    <property type="entry name" value="Ala-tRNA-ligase_IIc_anticod-bd"/>
</dbReference>
<dbReference type="Gene3D" id="2.40.30.130">
    <property type="match status" value="1"/>
</dbReference>
<feature type="domain" description="Alanyl-transfer RNA synthetases family profile" evidence="12">
    <location>
        <begin position="3"/>
        <end position="720"/>
    </location>
</feature>
<evidence type="ECO:0000313" key="13">
    <source>
        <dbReference type="EMBL" id="GBF58864.1"/>
    </source>
</evidence>
<reference evidence="13 14" key="1">
    <citation type="journal article" date="2018" name="Genome Announc.">
        <title>Draft Genome Sequence of "Candidatus Phycosocius bacilliformis," an Alphaproteobacterial Ectosymbiont of the Hydrocarbon-Producing Green Alga Botryococcus braunii.</title>
        <authorList>
            <person name="Tanabe Y."/>
            <person name="Yamaguchi H."/>
            <person name="Watanabe M.M."/>
        </authorList>
    </citation>
    <scope>NUCLEOTIDE SEQUENCE [LARGE SCALE GENOMIC DNA]</scope>
    <source>
        <strain evidence="13 14">BOTRYCO-2</strain>
    </source>
</reference>
<feature type="binding site" evidence="11">
    <location>
        <position position="677"/>
    </location>
    <ligand>
        <name>Zn(2+)</name>
        <dbReference type="ChEBI" id="CHEBI:29105"/>
    </ligand>
</feature>
<dbReference type="PRINTS" id="PR00980">
    <property type="entry name" value="TRNASYNTHALA"/>
</dbReference>
<dbReference type="GO" id="GO:0005524">
    <property type="term" value="F:ATP binding"/>
    <property type="evidence" value="ECO:0007669"/>
    <property type="project" value="UniProtKB-UniRule"/>
</dbReference>
<dbReference type="Pfam" id="PF02272">
    <property type="entry name" value="DHHA1"/>
    <property type="match status" value="1"/>
</dbReference>
<name>A0A2P2ECV4_9PROT</name>
<dbReference type="InterPro" id="IPR018165">
    <property type="entry name" value="Ala-tRNA-synth_IIc_core"/>
</dbReference>
<dbReference type="GO" id="GO:0005829">
    <property type="term" value="C:cytosol"/>
    <property type="evidence" value="ECO:0007669"/>
    <property type="project" value="TreeGrafter"/>
</dbReference>
<keyword evidence="7 11" id="KW-0067">ATP-binding</keyword>
<keyword evidence="9 11" id="KW-0648">Protein biosynthesis</keyword>
<dbReference type="Gene3D" id="3.10.310.40">
    <property type="match status" value="1"/>
</dbReference>
<dbReference type="EC" id="6.1.1.7" evidence="11"/>
<feature type="binding site" evidence="11">
    <location>
        <position position="681"/>
    </location>
    <ligand>
        <name>Zn(2+)</name>
        <dbReference type="ChEBI" id="CHEBI:29105"/>
    </ligand>
</feature>
<dbReference type="Pfam" id="PF01411">
    <property type="entry name" value="tRNA-synt_2c"/>
    <property type="match status" value="1"/>
</dbReference>
<keyword evidence="11" id="KW-0963">Cytoplasm</keyword>
<dbReference type="InterPro" id="IPR050058">
    <property type="entry name" value="Ala-tRNA_ligase"/>
</dbReference>
<dbReference type="SMART" id="SM00863">
    <property type="entry name" value="tRNA_SAD"/>
    <property type="match status" value="1"/>
</dbReference>
<dbReference type="FunFam" id="3.30.980.10:FF:000004">
    <property type="entry name" value="Alanine--tRNA ligase, cytoplasmic"/>
    <property type="match status" value="1"/>
</dbReference>
<comment type="caution">
    <text evidence="13">The sequence shown here is derived from an EMBL/GenBank/DDBJ whole genome shotgun (WGS) entry which is preliminary data.</text>
</comment>
<dbReference type="Gene3D" id="6.10.250.550">
    <property type="match status" value="1"/>
</dbReference>
<keyword evidence="10 11" id="KW-0030">Aminoacyl-tRNA synthetase</keyword>
<dbReference type="NCBIfam" id="TIGR00344">
    <property type="entry name" value="alaS"/>
    <property type="match status" value="1"/>
</dbReference>
<dbReference type="HAMAP" id="MF_00036_B">
    <property type="entry name" value="Ala_tRNA_synth_B"/>
    <property type="match status" value="1"/>
</dbReference>
<proteinExistence type="inferred from homology"/>
<dbReference type="PROSITE" id="PS50860">
    <property type="entry name" value="AA_TRNA_LIGASE_II_ALA"/>
    <property type="match status" value="1"/>
</dbReference>
<dbReference type="InterPro" id="IPR023033">
    <property type="entry name" value="Ala_tRNA_ligase_euk/bac"/>
</dbReference>
<dbReference type="GO" id="GO:0000049">
    <property type="term" value="F:tRNA binding"/>
    <property type="evidence" value="ECO:0007669"/>
    <property type="project" value="UniProtKB-KW"/>
</dbReference>
<evidence type="ECO:0000256" key="2">
    <source>
        <dbReference type="ARBA" id="ARBA00022555"/>
    </source>
</evidence>
<dbReference type="InterPro" id="IPR003156">
    <property type="entry name" value="DHHA1_dom"/>
</dbReference>
<evidence type="ECO:0000256" key="5">
    <source>
        <dbReference type="ARBA" id="ARBA00022741"/>
    </source>
</evidence>
<dbReference type="FunFam" id="3.10.310.40:FF:000001">
    <property type="entry name" value="Alanine--tRNA ligase"/>
    <property type="match status" value="1"/>
</dbReference>
<evidence type="ECO:0000256" key="11">
    <source>
        <dbReference type="HAMAP-Rule" id="MF_00036"/>
    </source>
</evidence>
<dbReference type="SUPFAM" id="SSF55186">
    <property type="entry name" value="ThrRS/AlaRS common domain"/>
    <property type="match status" value="1"/>
</dbReference>
<evidence type="ECO:0000256" key="8">
    <source>
        <dbReference type="ARBA" id="ARBA00022884"/>
    </source>
</evidence>
<comment type="subcellular location">
    <subcellularLocation>
        <location evidence="11">Cytoplasm</location>
    </subcellularLocation>
</comment>
<dbReference type="PANTHER" id="PTHR11777:SF9">
    <property type="entry name" value="ALANINE--TRNA LIGASE, CYTOPLASMIC"/>
    <property type="match status" value="1"/>
</dbReference>
<dbReference type="CDD" id="cd00673">
    <property type="entry name" value="AlaRS_core"/>
    <property type="match status" value="1"/>
</dbReference>
<dbReference type="InterPro" id="IPR012947">
    <property type="entry name" value="tRNA_SAD"/>
</dbReference>
<dbReference type="Proteomes" id="UP000245086">
    <property type="component" value="Unassembled WGS sequence"/>
</dbReference>
<dbReference type="Pfam" id="PF07973">
    <property type="entry name" value="tRNA_SAD"/>
    <property type="match status" value="1"/>
</dbReference>